<protein>
    <submittedName>
        <fullName evidence="6">Integrase</fullName>
    </submittedName>
</protein>
<dbReference type="Proteomes" id="UP000250790">
    <property type="component" value="Unassembled WGS sequence"/>
</dbReference>
<dbReference type="PANTHER" id="PTHR30349:SF41">
    <property type="entry name" value="INTEGRASE_RECOMBINASE PROTEIN MJ0367-RELATED"/>
    <property type="match status" value="1"/>
</dbReference>
<evidence type="ECO:0000313" key="7">
    <source>
        <dbReference type="Proteomes" id="UP000250790"/>
    </source>
</evidence>
<gene>
    <name evidence="6" type="ORF">B9Z37_12945</name>
</gene>
<dbReference type="CDD" id="cd00397">
    <property type="entry name" value="DNA_BRE_C"/>
    <property type="match status" value="1"/>
</dbReference>
<evidence type="ECO:0000256" key="4">
    <source>
        <dbReference type="ARBA" id="ARBA00023172"/>
    </source>
</evidence>
<dbReference type="Pfam" id="PF00589">
    <property type="entry name" value="Phage_integrase"/>
    <property type="match status" value="1"/>
</dbReference>
<evidence type="ECO:0000313" key="6">
    <source>
        <dbReference type="EMBL" id="PUE51980.1"/>
    </source>
</evidence>
<name>A0A315E237_9BURK</name>
<dbReference type="PANTHER" id="PTHR30349">
    <property type="entry name" value="PHAGE INTEGRASE-RELATED"/>
    <property type="match status" value="1"/>
</dbReference>
<dbReference type="InterPro" id="IPR013762">
    <property type="entry name" value="Integrase-like_cat_sf"/>
</dbReference>
<accession>A0A315E237</accession>
<dbReference type="InterPro" id="IPR002104">
    <property type="entry name" value="Integrase_catalytic"/>
</dbReference>
<dbReference type="PROSITE" id="PS51898">
    <property type="entry name" value="TYR_RECOMBINASE"/>
    <property type="match status" value="1"/>
</dbReference>
<dbReference type="InterPro" id="IPR011010">
    <property type="entry name" value="DNA_brk_join_enz"/>
</dbReference>
<keyword evidence="4" id="KW-0233">DNA recombination</keyword>
<dbReference type="GO" id="GO:0003677">
    <property type="term" value="F:DNA binding"/>
    <property type="evidence" value="ECO:0007669"/>
    <property type="project" value="UniProtKB-KW"/>
</dbReference>
<evidence type="ECO:0000256" key="3">
    <source>
        <dbReference type="ARBA" id="ARBA00023125"/>
    </source>
</evidence>
<dbReference type="GO" id="GO:0015074">
    <property type="term" value="P:DNA integration"/>
    <property type="evidence" value="ECO:0007669"/>
    <property type="project" value="UniProtKB-KW"/>
</dbReference>
<keyword evidence="7" id="KW-1185">Reference proteome</keyword>
<organism evidence="6 7">
    <name type="scientific">Limnohabitans parvus II-B4</name>
    <dbReference type="NCBI Taxonomy" id="1293052"/>
    <lineage>
        <taxon>Bacteria</taxon>
        <taxon>Pseudomonadati</taxon>
        <taxon>Pseudomonadota</taxon>
        <taxon>Betaproteobacteria</taxon>
        <taxon>Burkholderiales</taxon>
        <taxon>Comamonadaceae</taxon>
        <taxon>Limnohabitans</taxon>
    </lineage>
</organism>
<comment type="similarity">
    <text evidence="1">Belongs to the 'phage' integrase family.</text>
</comment>
<dbReference type="OrthoDB" id="305957at2"/>
<keyword evidence="3" id="KW-0238">DNA-binding</keyword>
<evidence type="ECO:0000256" key="2">
    <source>
        <dbReference type="ARBA" id="ARBA00022908"/>
    </source>
</evidence>
<dbReference type="InterPro" id="IPR050090">
    <property type="entry name" value="Tyrosine_recombinase_XerCD"/>
</dbReference>
<reference evidence="6 7" key="1">
    <citation type="submission" date="2017-04" db="EMBL/GenBank/DDBJ databases">
        <title>Unexpected and diverse lifestyles within the genus Limnohabitans.</title>
        <authorList>
            <person name="Kasalicky V."/>
            <person name="Mehrshad M."/>
            <person name="Andrei S.-A."/>
            <person name="Salcher M."/>
            <person name="Kratochvilova H."/>
            <person name="Simek K."/>
            <person name="Ghai R."/>
        </authorList>
    </citation>
    <scope>NUCLEOTIDE SEQUENCE [LARGE SCALE GENOMIC DNA]</scope>
    <source>
        <strain evidence="6 7">II-B4</strain>
    </source>
</reference>
<feature type="domain" description="Tyr recombinase" evidence="5">
    <location>
        <begin position="2"/>
        <end position="199"/>
    </location>
</feature>
<dbReference type="SUPFAM" id="SSF56349">
    <property type="entry name" value="DNA breaking-rejoining enzymes"/>
    <property type="match status" value="1"/>
</dbReference>
<proteinExistence type="inferred from homology"/>
<evidence type="ECO:0000256" key="1">
    <source>
        <dbReference type="ARBA" id="ARBA00008857"/>
    </source>
</evidence>
<dbReference type="RefSeq" id="WP_108313434.1">
    <property type="nucleotide sequence ID" value="NZ_NESN01000005.1"/>
</dbReference>
<dbReference type="EMBL" id="NESN01000005">
    <property type="protein sequence ID" value="PUE51980.1"/>
    <property type="molecule type" value="Genomic_DNA"/>
</dbReference>
<sequence length="199" mass="22515">MAQAKVLTQDEVERVMQYLGKKQHAMRNQAMFLLTHGCGVRIKELVSMRICDVLERNGDIKQEVNLNRNQTKGARGRTVYLADKMRDVIRNYLREKFGVQDLLAVTMSNTSRALFATQKSADRGFSASTGCQMFHYWYKDCDIVHGSSHSGRRSFITNLANKGVAIHVLKELAGHRSIVVTEKYIAKNPTVLHASVNML</sequence>
<keyword evidence="2" id="KW-0229">DNA integration</keyword>
<dbReference type="GO" id="GO:0006310">
    <property type="term" value="P:DNA recombination"/>
    <property type="evidence" value="ECO:0007669"/>
    <property type="project" value="UniProtKB-KW"/>
</dbReference>
<comment type="caution">
    <text evidence="6">The sequence shown here is derived from an EMBL/GenBank/DDBJ whole genome shotgun (WGS) entry which is preliminary data.</text>
</comment>
<dbReference type="AlphaFoldDB" id="A0A315E237"/>
<evidence type="ECO:0000259" key="5">
    <source>
        <dbReference type="PROSITE" id="PS51898"/>
    </source>
</evidence>
<dbReference type="Gene3D" id="1.10.443.10">
    <property type="entry name" value="Intergrase catalytic core"/>
    <property type="match status" value="1"/>
</dbReference>